<dbReference type="InterPro" id="IPR002909">
    <property type="entry name" value="IPT_dom"/>
</dbReference>
<organism evidence="4 5">
    <name type="scientific">Mucilaginibacter conchicola</name>
    <dbReference type="NCBI Taxonomy" id="2303333"/>
    <lineage>
        <taxon>Bacteria</taxon>
        <taxon>Pseudomonadati</taxon>
        <taxon>Bacteroidota</taxon>
        <taxon>Sphingobacteriia</taxon>
        <taxon>Sphingobacteriales</taxon>
        <taxon>Sphingobacteriaceae</taxon>
        <taxon>Mucilaginibacter</taxon>
    </lineage>
</organism>
<evidence type="ECO:0000259" key="2">
    <source>
        <dbReference type="Pfam" id="PF01833"/>
    </source>
</evidence>
<dbReference type="InterPro" id="IPR014756">
    <property type="entry name" value="Ig_E-set"/>
</dbReference>
<feature type="domain" description="IPT/TIG" evidence="2">
    <location>
        <begin position="786"/>
        <end position="854"/>
    </location>
</feature>
<dbReference type="PANTHER" id="PTHR44103">
    <property type="entry name" value="PROPROTEIN CONVERTASE P"/>
    <property type="match status" value="1"/>
</dbReference>
<keyword evidence="5" id="KW-1185">Reference proteome</keyword>
<evidence type="ECO:0000313" key="4">
    <source>
        <dbReference type="EMBL" id="RFZ94784.1"/>
    </source>
</evidence>
<evidence type="ECO:0008006" key="6">
    <source>
        <dbReference type="Google" id="ProtNLM"/>
    </source>
</evidence>
<dbReference type="InterPro" id="IPR028994">
    <property type="entry name" value="Integrin_alpha_N"/>
</dbReference>
<dbReference type="InterPro" id="IPR011043">
    <property type="entry name" value="Gal_Oxase/kelch_b-propeller"/>
</dbReference>
<reference evidence="4 5" key="1">
    <citation type="submission" date="2018-08" db="EMBL/GenBank/DDBJ databases">
        <title>Mucilaginibacter sp. MYSH2.</title>
        <authorList>
            <person name="Seo T."/>
        </authorList>
    </citation>
    <scope>NUCLEOTIDE SEQUENCE [LARGE SCALE GENOMIC DNA]</scope>
    <source>
        <strain evidence="4 5">MYSH2</strain>
    </source>
</reference>
<dbReference type="Gene3D" id="2.60.40.10">
    <property type="entry name" value="Immunoglobulins"/>
    <property type="match status" value="2"/>
</dbReference>
<dbReference type="InterPro" id="IPR013517">
    <property type="entry name" value="FG-GAP"/>
</dbReference>
<dbReference type="Pfam" id="PF18962">
    <property type="entry name" value="Por_Secre_tail"/>
    <property type="match status" value="1"/>
</dbReference>
<accession>A0A372NY08</accession>
<evidence type="ECO:0000313" key="5">
    <source>
        <dbReference type="Proteomes" id="UP000264217"/>
    </source>
</evidence>
<dbReference type="Pfam" id="PF13517">
    <property type="entry name" value="FG-GAP_3"/>
    <property type="match status" value="3"/>
</dbReference>
<protein>
    <recommendedName>
        <fullName evidence="6">T9SS type A sorting domain-containing protein</fullName>
    </recommendedName>
</protein>
<evidence type="ECO:0000259" key="3">
    <source>
        <dbReference type="Pfam" id="PF18962"/>
    </source>
</evidence>
<sequence length="1480" mass="159393">MSIIDMTKPYIVLTLLLFAIVPNLLLAQTWKALGKDEVNTPGLELSTYNSISVSPDGVPYIAFYEGTKDSITVKKFDGTKWVQVGRTLVAGYYPKITFDNNGIPYLTHMLPGPSGVVRKLIGDNWVRMGNETGVYPALAFAPDNTLYLKFTLPYSEGFRIRKFTNGFVSAGDVDNVSGGAALGEIAMSKNGTLFTAYAAPLNQNRVSAKKLVAGKWEQIGKDGFSNTRAADVKLVVSSAGTPYVAYCDSTANGAVVVQKFSNNAWAVVSPPDLSKGEARYISFAIGTDDLPYLAFRDGGDKNRATVKKLNSNGQWSAIGSSTLITGEARFTDITIAKNGTPYLIYQDNNYGGKAVVKMFSSGKWIDVGMGDISVQGSKNVVIKTNKNGKIFAAYTDDLNSGKLSVKEYISGEWKYFGSPTLSVAGVVRSELDMDLGPDGLPYVLYQDSSKFSCVVKKYNGTSWIQLGSDISPYSGAQFKIAIAPDGTVYVAFADGGYGKRFTVKKYSNSNWQFVGEGDVADASLSSLNLVVDKNNVPYIAFIDNITSKANVKRFNGTSWEYLGSKNFTEPASDISLLITPDGMPYLAYSNKNTNRIQVDAFANDSWKTAGTTSNSLKREFFPKLFYNPLGELHLAFTEADGSISYSAQIRKLDKGQWIAVNSEQMLPLRTYVHSVAFAQNGDIIYGYLNSQVFVRTNSSDDQKANPVINSISPAVGAKGTQVAIRGFNLTNATDVKIGQVKASSFKVISPTLINAVVGNGGSGNVSVTTPNGSTSIEKFEYLAGPPIIQSFSPHAGDVSSSVTIKGKNFSPSSQQNIVYFGAVAGQVLSANDSTLTVKVPVNATSSIITVTTKQRTAYAANMFIVTFKSSNSFTATTFSNKTGIGKKSLSPIAIDIKDMDGDGQADILVNDAIFVNQSSKDGFSFATQTETDMTSYGVEAEDLDGDGKPDLLLPTGPVGILKNTSTPGSITFMPNKQYVQQPYYSFTTATGDIDGDGQPDFLSMANAGLQFALYRNAGTGSGYSYFEEPFIFEIENQFSGAAIADVDGDGKADIAVIMQTYTASGPKGYLAVFRNTSNGNQVSFERTNLSQNLLAGDGATKPIIADIDNDGKPDVIVINQNANTISVFRNTSGVNDVKFAEAINIATAKKPYAICTADLDGDGFLDLATANIGEANKKAISVFKNTSSNGLINFDQRIDYDSDFQPGSIAAADLDGDQAPELVVTNYIGDNVTIFKNNIKQSSLPNDNFLISAISATCKGTSNGAISITATQKFSYTAKLTAKNVNQELKFDNTAKFKDLAAGTYRVCISSAEQPDREQCYDILISEPKDLVVFSTVNEKYKTVSLELDGGSAYTIDLNGSIYTTRNRAIELPLNSGNNRIMVTTDRDCQGLFEKTINLSGIVSPYPVPFRDILNVNVGTALVKKVSIALYDATDGKLVYQKNFDNQTGVIQLEVSNLKTSVYALYLTIDGVKKIFKVTK</sequence>
<dbReference type="Pfam" id="PF01833">
    <property type="entry name" value="TIG"/>
    <property type="match status" value="2"/>
</dbReference>
<dbReference type="SUPFAM" id="SSF81296">
    <property type="entry name" value="E set domains"/>
    <property type="match status" value="2"/>
</dbReference>
<dbReference type="InterPro" id="IPR026444">
    <property type="entry name" value="Secre_tail"/>
</dbReference>
<dbReference type="SUPFAM" id="SSF69318">
    <property type="entry name" value="Integrin alpha N-terminal domain"/>
    <property type="match status" value="1"/>
</dbReference>
<dbReference type="PANTHER" id="PTHR44103:SF1">
    <property type="entry name" value="PROPROTEIN CONVERTASE P"/>
    <property type="match status" value="1"/>
</dbReference>
<dbReference type="SUPFAM" id="SSF50965">
    <property type="entry name" value="Galactose oxidase, central domain"/>
    <property type="match status" value="1"/>
</dbReference>
<name>A0A372NY08_9SPHI</name>
<dbReference type="CDD" id="cd00603">
    <property type="entry name" value="IPT_PCSR"/>
    <property type="match status" value="1"/>
</dbReference>
<dbReference type="SUPFAM" id="SSF89372">
    <property type="entry name" value="Fucose-specific lectin"/>
    <property type="match status" value="1"/>
</dbReference>
<proteinExistence type="predicted"/>
<dbReference type="EMBL" id="QWDC01000001">
    <property type="protein sequence ID" value="RFZ94784.1"/>
    <property type="molecule type" value="Genomic_DNA"/>
</dbReference>
<evidence type="ECO:0000256" key="1">
    <source>
        <dbReference type="ARBA" id="ARBA00022729"/>
    </source>
</evidence>
<comment type="caution">
    <text evidence="4">The sequence shown here is derived from an EMBL/GenBank/DDBJ whole genome shotgun (WGS) entry which is preliminary data.</text>
</comment>
<dbReference type="Proteomes" id="UP000264217">
    <property type="component" value="Unassembled WGS sequence"/>
</dbReference>
<keyword evidence="1" id="KW-0732">Signal</keyword>
<dbReference type="CDD" id="cd00102">
    <property type="entry name" value="IPT"/>
    <property type="match status" value="1"/>
</dbReference>
<dbReference type="InterPro" id="IPR013783">
    <property type="entry name" value="Ig-like_fold"/>
</dbReference>
<gene>
    <name evidence="4" type="ORF">D0C36_04410</name>
</gene>
<dbReference type="Gene3D" id="2.130.10.130">
    <property type="entry name" value="Integrin alpha, N-terminal"/>
    <property type="match status" value="2"/>
</dbReference>
<feature type="domain" description="IPT/TIG" evidence="2">
    <location>
        <begin position="706"/>
        <end position="781"/>
    </location>
</feature>
<feature type="domain" description="Secretion system C-terminal sorting" evidence="3">
    <location>
        <begin position="1406"/>
        <end position="1475"/>
    </location>
</feature>